<evidence type="ECO:0000256" key="2">
    <source>
        <dbReference type="SAM" id="MobiDB-lite"/>
    </source>
</evidence>
<protein>
    <submittedName>
        <fullName evidence="3">Uncharacterized protein</fullName>
    </submittedName>
</protein>
<sequence length="898" mass="99795">MSSQSMSAHHRDPAADLRDTLESLLSSWRLARRKKSQFSNRSHDPFMAHLQNLEASLGEMKIWDSVLIDMSDRPEFCGGSTAAAALVGILRRHLKTFSMTVEMVLCEIRRRLAFDWTLAELSHKKSAIRNVAKVKLEQLQRDVENEAAKADRWEKYVKSVKASLENTTHVLNFAEVSENDSCAVDDGATRKAVVASSDGGTFREVKQPILRDLGDAPALTIDTHLVEGLPVQVTRLTSGMRVIRTCTTNSAFFSFEISKNIGSGGVSLLLTQSPAGDKVNYIQLLLNRDNVPTTLMKTHQVRTRGSKYAFLQLSSREMQPGMWFMKVTGIGLRLKTFSLEFRASIDVSSEALGQSDVLTSMLNEVEEQQSIALKLDALESVSVSAARKLLDRLAVKANYKPASCQTRSFTKAELVSPPKIDRGPLGGFEPLLTLPTPDASKLRRPSLRATLKTVIELYFDRINQMSLAATPNSEALVEPSICQFIYKEFVSKYGVVKLAEHNIVEVWLVYVVKTRRWLSVPRIVMFGRLCGIINTGEGNLGNEDFAFVTMVVSTIKKCIETIATPSNRNRLDDIDGHIVITKQIAQAVIDSIFSNDTLLFRTAVFKQAVSRTQDTSKAARHHETVDGDVLIECIHRQWRQETATSDLELRSLFSALDFDESGWIDFSQFLAAFDMLQAVENAPTMVVKREPVSSLDIFNVYNTMIDASLMSAPGATEPDLAGAISTKKGHRKREFMVSVDGFIDVCHSVGLVCKSYARARIPAEPTDGSLVESQLPPINSKTDGAFRRSQSSSSVSSMAASTSSWNQLLSNWRQVEPLIMSVIGHVRQRKFAGHDDVWQSLNRVKTEVRLRRDLSACQSSLFMMMDTICEVLRNAPIVLTKQSDTEEEATTPADSSFA</sequence>
<name>A0A0G4ITZ8_PLABS</name>
<evidence type="ECO:0000256" key="1">
    <source>
        <dbReference type="SAM" id="Coils"/>
    </source>
</evidence>
<organism evidence="3 4">
    <name type="scientific">Plasmodiophora brassicae</name>
    <name type="common">Clubroot disease agent</name>
    <dbReference type="NCBI Taxonomy" id="37360"/>
    <lineage>
        <taxon>Eukaryota</taxon>
        <taxon>Sar</taxon>
        <taxon>Rhizaria</taxon>
        <taxon>Endomyxa</taxon>
        <taxon>Phytomyxea</taxon>
        <taxon>Plasmodiophorida</taxon>
        <taxon>Plasmodiophoridae</taxon>
        <taxon>Plasmodiophora</taxon>
    </lineage>
</organism>
<evidence type="ECO:0000313" key="3">
    <source>
        <dbReference type="EMBL" id="CEO98599.1"/>
    </source>
</evidence>
<gene>
    <name evidence="3" type="ORF">PBRA_006713</name>
</gene>
<proteinExistence type="predicted"/>
<dbReference type="EMBL" id="CDSF01000086">
    <property type="protein sequence ID" value="CEO98599.1"/>
    <property type="molecule type" value="Genomic_DNA"/>
</dbReference>
<keyword evidence="1" id="KW-0175">Coiled coil</keyword>
<dbReference type="Proteomes" id="UP000039324">
    <property type="component" value="Unassembled WGS sequence"/>
</dbReference>
<accession>A0A0G4ITZ8</accession>
<reference evidence="3 4" key="1">
    <citation type="submission" date="2015-02" db="EMBL/GenBank/DDBJ databases">
        <authorList>
            <person name="Chooi Y.-H."/>
        </authorList>
    </citation>
    <scope>NUCLEOTIDE SEQUENCE [LARGE SCALE GENOMIC DNA]</scope>
    <source>
        <strain evidence="3">E3</strain>
    </source>
</reference>
<feature type="coiled-coil region" evidence="1">
    <location>
        <begin position="129"/>
        <end position="156"/>
    </location>
</feature>
<keyword evidence="4" id="KW-1185">Reference proteome</keyword>
<dbReference type="AlphaFoldDB" id="A0A0G4ITZ8"/>
<feature type="region of interest" description="Disordered" evidence="2">
    <location>
        <begin position="767"/>
        <end position="792"/>
    </location>
</feature>
<dbReference type="PANTHER" id="PTHR34894">
    <property type="entry name" value="SAM-DEPENDENT METHYLTRANSFERASE RSMI, CONSERVED SITE"/>
    <property type="match status" value="1"/>
</dbReference>
<evidence type="ECO:0000313" key="4">
    <source>
        <dbReference type="Proteomes" id="UP000039324"/>
    </source>
</evidence>
<dbReference type="PANTHER" id="PTHR34894:SF5">
    <property type="entry name" value="EF-HAND DOMAIN-CONTAINING PROTEIN"/>
    <property type="match status" value="1"/>
</dbReference>